<evidence type="ECO:0008006" key="2">
    <source>
        <dbReference type="Google" id="ProtNLM"/>
    </source>
</evidence>
<organism evidence="1">
    <name type="scientific">viral metagenome</name>
    <dbReference type="NCBI Taxonomy" id="1070528"/>
    <lineage>
        <taxon>unclassified sequences</taxon>
        <taxon>metagenomes</taxon>
        <taxon>organismal metagenomes</taxon>
    </lineage>
</organism>
<evidence type="ECO:0000313" key="1">
    <source>
        <dbReference type="EMBL" id="QHT05117.1"/>
    </source>
</evidence>
<protein>
    <recommendedName>
        <fullName evidence="2">PD-(D/E)XK endonuclease-like domain-containing protein</fullName>
    </recommendedName>
</protein>
<dbReference type="EMBL" id="MN739449">
    <property type="protein sequence ID" value="QHT05117.1"/>
    <property type="molecule type" value="Genomic_DNA"/>
</dbReference>
<sequence length="227" mass="26461">MTGLNMALKTAFYPHYSYTKAIHGHSTPLQFPHEDTYKSGRIRGKAMDKLTDEMVLKAKNNEDWQNSFTGIFQTQLVDYLKRNALFPVASQYPLFDSELRMGTHVDLVCKTTSGKFVLFENKVGYEASLERHTLKPMRAPFETLNDSPLNQMHLYVAFIVRMFKKQYPMRELDESLCAILRMSPNGLDIFSYRPDLDVESGANALRKLRDLTKRDRLRLNRNQRKRK</sequence>
<reference evidence="1" key="1">
    <citation type="journal article" date="2020" name="Nature">
        <title>Giant virus diversity and host interactions through global metagenomics.</title>
        <authorList>
            <person name="Schulz F."/>
            <person name="Roux S."/>
            <person name="Paez-Espino D."/>
            <person name="Jungbluth S."/>
            <person name="Walsh D.A."/>
            <person name="Denef V.J."/>
            <person name="McMahon K.D."/>
            <person name="Konstantinidis K.T."/>
            <person name="Eloe-Fadrosh E.A."/>
            <person name="Kyrpides N.C."/>
            <person name="Woyke T."/>
        </authorList>
    </citation>
    <scope>NUCLEOTIDE SEQUENCE</scope>
    <source>
        <strain evidence="1">GVMAG-M-3300021354-14</strain>
    </source>
</reference>
<proteinExistence type="predicted"/>
<dbReference type="AlphaFoldDB" id="A0A6C0CLM5"/>
<accession>A0A6C0CLM5</accession>
<name>A0A6C0CLM5_9ZZZZ</name>